<sequence length="345" mass="38761">MNISNKRKIADAVFEGGGAKGIGLIGALKVMEDHGYTWRNVAGNSAGAIIASLVAAGYTAEELKEVFNENNFKAMIDKDFQSTLMISKVGKLIFKKGIYKGKHIKDFINELLLNKLKRKLGNRKNVKFGDLVIPGEEGSLLYNSKYKRKYRLHIIATDITRGKMLILPEDIQEYGINPDDLDISLAVRMSISLPFFLQPIILNNKISHEKSFIVDGGVLSNYPVWIFDVNGVPRYPTIGFKLGGNKEEIRKHKITNIFNFGTSIIETMLEAQDDIHISEMNYLRTIKINTSNVKTTDLNLTKEKIDGLCKSGENAAKEFLKGMDVNYSKHNELRKKRIDPSITST</sequence>
<reference evidence="4" key="2">
    <citation type="submission" date="2021-04" db="EMBL/GenBank/DDBJ databases">
        <authorList>
            <person name="Dong X."/>
        </authorList>
    </citation>
    <scope>NUCLEOTIDE SEQUENCE</scope>
    <source>
        <strain evidence="4">ZWT</strain>
    </source>
</reference>
<keyword evidence="1 2" id="KW-0443">Lipid metabolism</keyword>
<dbReference type="PANTHER" id="PTHR46394">
    <property type="entry name" value="ANNEXIN"/>
    <property type="match status" value="1"/>
</dbReference>
<evidence type="ECO:0000256" key="1">
    <source>
        <dbReference type="ARBA" id="ARBA00023098"/>
    </source>
</evidence>
<dbReference type="CDD" id="cd07207">
    <property type="entry name" value="Pat_ExoU_VipD_like"/>
    <property type="match status" value="1"/>
</dbReference>
<keyword evidence="2" id="KW-0442">Lipid degradation</keyword>
<gene>
    <name evidence="4" type="ORF">KDK92_03460</name>
</gene>
<dbReference type="Gene3D" id="3.40.1090.10">
    <property type="entry name" value="Cytosolic phospholipase A2 catalytic domain"/>
    <property type="match status" value="1"/>
</dbReference>
<feature type="short sequence motif" description="GXSXG" evidence="2">
    <location>
        <begin position="43"/>
        <end position="47"/>
    </location>
</feature>
<evidence type="ECO:0000256" key="2">
    <source>
        <dbReference type="PROSITE-ProRule" id="PRU01161"/>
    </source>
</evidence>
<dbReference type="PANTHER" id="PTHR46394:SF1">
    <property type="entry name" value="PNPLA DOMAIN-CONTAINING PROTEIN"/>
    <property type="match status" value="1"/>
</dbReference>
<reference evidence="4" key="1">
    <citation type="journal article" date="2021" name="mSystems">
        <title>Bacteria and Archaea Synergistically Convert Glycine Betaine to Biogenic Methane in the Formosa Cold Seep of the South China Sea.</title>
        <authorList>
            <person name="Li L."/>
            <person name="Zhang W."/>
            <person name="Zhang S."/>
            <person name="Song L."/>
            <person name="Sun Q."/>
            <person name="Zhang H."/>
            <person name="Xiang H."/>
            <person name="Dong X."/>
        </authorList>
    </citation>
    <scope>NUCLEOTIDE SEQUENCE</scope>
    <source>
        <strain evidence="4">ZWT</strain>
    </source>
</reference>
<dbReference type="InterPro" id="IPR002641">
    <property type="entry name" value="PNPLA_dom"/>
</dbReference>
<keyword evidence="5" id="KW-1185">Reference proteome</keyword>
<dbReference type="Pfam" id="PF01734">
    <property type="entry name" value="Patatin"/>
    <property type="match status" value="1"/>
</dbReference>
<dbReference type="GO" id="GO:0016787">
    <property type="term" value="F:hydrolase activity"/>
    <property type="evidence" value="ECO:0007669"/>
    <property type="project" value="UniProtKB-UniRule"/>
</dbReference>
<proteinExistence type="predicted"/>
<evidence type="ECO:0000313" key="5">
    <source>
        <dbReference type="Proteomes" id="UP001056429"/>
    </source>
</evidence>
<dbReference type="EMBL" id="JAGSOJ010000001">
    <property type="protein sequence ID" value="MCM1988785.1"/>
    <property type="molecule type" value="Genomic_DNA"/>
</dbReference>
<feature type="short sequence motif" description="GXGXXG" evidence="2">
    <location>
        <begin position="16"/>
        <end position="21"/>
    </location>
</feature>
<dbReference type="InterPro" id="IPR052580">
    <property type="entry name" value="Lipid_Hydrolase"/>
</dbReference>
<feature type="active site" description="Proton acceptor" evidence="2">
    <location>
        <position position="215"/>
    </location>
</feature>
<feature type="active site" description="Nucleophile" evidence="2">
    <location>
        <position position="45"/>
    </location>
</feature>
<dbReference type="SUPFAM" id="SSF52151">
    <property type="entry name" value="FabD/lysophospholipase-like"/>
    <property type="match status" value="1"/>
</dbReference>
<accession>A0A9J6NY11</accession>
<protein>
    <submittedName>
        <fullName evidence="4">Patatin-like phospholipase family protein</fullName>
    </submittedName>
</protein>
<comment type="caution">
    <text evidence="4">The sequence shown here is derived from an EMBL/GenBank/DDBJ whole genome shotgun (WGS) entry which is preliminary data.</text>
</comment>
<name>A0A9J6NY11_9CLOT</name>
<dbReference type="Proteomes" id="UP001056429">
    <property type="component" value="Unassembled WGS sequence"/>
</dbReference>
<dbReference type="InterPro" id="IPR016035">
    <property type="entry name" value="Acyl_Trfase/lysoPLipase"/>
</dbReference>
<dbReference type="GO" id="GO:0016042">
    <property type="term" value="P:lipid catabolic process"/>
    <property type="evidence" value="ECO:0007669"/>
    <property type="project" value="UniProtKB-UniRule"/>
</dbReference>
<feature type="domain" description="PNPLA" evidence="3">
    <location>
        <begin position="12"/>
        <end position="228"/>
    </location>
</feature>
<dbReference type="PROSITE" id="PS51635">
    <property type="entry name" value="PNPLA"/>
    <property type="match status" value="1"/>
</dbReference>
<dbReference type="AlphaFoldDB" id="A0A9J6NY11"/>
<feature type="short sequence motif" description="DGA/G" evidence="2">
    <location>
        <begin position="215"/>
        <end position="217"/>
    </location>
</feature>
<keyword evidence="2" id="KW-0378">Hydrolase</keyword>
<evidence type="ECO:0000313" key="4">
    <source>
        <dbReference type="EMBL" id="MCM1988785.1"/>
    </source>
</evidence>
<dbReference type="RefSeq" id="WP_250857653.1">
    <property type="nucleotide sequence ID" value="NZ_JAGSOJ010000001.1"/>
</dbReference>
<evidence type="ECO:0000259" key="3">
    <source>
        <dbReference type="PROSITE" id="PS51635"/>
    </source>
</evidence>
<organism evidence="4 5">
    <name type="scientific">Oceanirhabdus seepicola</name>
    <dbReference type="NCBI Taxonomy" id="2828781"/>
    <lineage>
        <taxon>Bacteria</taxon>
        <taxon>Bacillati</taxon>
        <taxon>Bacillota</taxon>
        <taxon>Clostridia</taxon>
        <taxon>Eubacteriales</taxon>
        <taxon>Clostridiaceae</taxon>
        <taxon>Oceanirhabdus</taxon>
    </lineage>
</organism>